<name>A0ABQ3UXC3_9CHLR</name>
<dbReference type="CDD" id="cd04301">
    <property type="entry name" value="NAT_SF"/>
    <property type="match status" value="1"/>
</dbReference>
<comment type="caution">
    <text evidence="4">The sequence shown here is derived from an EMBL/GenBank/DDBJ whole genome shotgun (WGS) entry which is preliminary data.</text>
</comment>
<evidence type="ECO:0000313" key="4">
    <source>
        <dbReference type="EMBL" id="GHO57330.1"/>
    </source>
</evidence>
<evidence type="ECO:0000256" key="2">
    <source>
        <dbReference type="ARBA" id="ARBA00023315"/>
    </source>
</evidence>
<dbReference type="InterPro" id="IPR016181">
    <property type="entry name" value="Acyl_CoA_acyltransferase"/>
</dbReference>
<dbReference type="InterPro" id="IPR000182">
    <property type="entry name" value="GNAT_dom"/>
</dbReference>
<feature type="domain" description="N-acetyltransferase" evidence="3">
    <location>
        <begin position="10"/>
        <end position="163"/>
    </location>
</feature>
<evidence type="ECO:0000259" key="3">
    <source>
        <dbReference type="PROSITE" id="PS51186"/>
    </source>
</evidence>
<keyword evidence="2" id="KW-0012">Acyltransferase</keyword>
<evidence type="ECO:0000313" key="5">
    <source>
        <dbReference type="Proteomes" id="UP000654345"/>
    </source>
</evidence>
<dbReference type="PANTHER" id="PTHR43877">
    <property type="entry name" value="AMINOALKYLPHOSPHONATE N-ACETYLTRANSFERASE-RELATED-RELATED"/>
    <property type="match status" value="1"/>
</dbReference>
<proteinExistence type="predicted"/>
<dbReference type="Proteomes" id="UP000654345">
    <property type="component" value="Unassembled WGS sequence"/>
</dbReference>
<evidence type="ECO:0000256" key="1">
    <source>
        <dbReference type="ARBA" id="ARBA00022679"/>
    </source>
</evidence>
<dbReference type="SUPFAM" id="SSF55729">
    <property type="entry name" value="Acyl-CoA N-acyltransferases (Nat)"/>
    <property type="match status" value="2"/>
</dbReference>
<dbReference type="PROSITE" id="PS51186">
    <property type="entry name" value="GNAT"/>
    <property type="match status" value="2"/>
</dbReference>
<dbReference type="RefSeq" id="WP_201373744.1">
    <property type="nucleotide sequence ID" value="NZ_BNJG01000002.1"/>
</dbReference>
<accession>A0ABQ3UXC3</accession>
<feature type="domain" description="N-acetyltransferase" evidence="3">
    <location>
        <begin position="170"/>
        <end position="316"/>
    </location>
</feature>
<organism evidence="4 5">
    <name type="scientific">Ktedonobacter robiniae</name>
    <dbReference type="NCBI Taxonomy" id="2778365"/>
    <lineage>
        <taxon>Bacteria</taxon>
        <taxon>Bacillati</taxon>
        <taxon>Chloroflexota</taxon>
        <taxon>Ktedonobacteria</taxon>
        <taxon>Ktedonobacterales</taxon>
        <taxon>Ktedonobacteraceae</taxon>
        <taxon>Ktedonobacter</taxon>
    </lineage>
</organism>
<dbReference type="Gene3D" id="3.40.630.30">
    <property type="match status" value="1"/>
</dbReference>
<reference evidence="4 5" key="1">
    <citation type="journal article" date="2021" name="Int. J. Syst. Evol. Microbiol.">
        <title>Reticulibacter mediterranei gen. nov., sp. nov., within the new family Reticulibacteraceae fam. nov., and Ktedonospora formicarum gen. nov., sp. nov., Ktedonobacter robiniae sp. nov., Dictyobacter formicarum sp. nov. and Dictyobacter arantiisoli sp. nov., belonging to the class Ktedonobacteria.</title>
        <authorList>
            <person name="Yabe S."/>
            <person name="Zheng Y."/>
            <person name="Wang C.M."/>
            <person name="Sakai Y."/>
            <person name="Abe K."/>
            <person name="Yokota A."/>
            <person name="Donadio S."/>
            <person name="Cavaletti L."/>
            <person name="Monciardini P."/>
        </authorList>
    </citation>
    <scope>NUCLEOTIDE SEQUENCE [LARGE SCALE GENOMIC DNA]</scope>
    <source>
        <strain evidence="4 5">SOSP1-30</strain>
    </source>
</reference>
<protein>
    <recommendedName>
        <fullName evidence="3">N-acetyltransferase domain-containing protein</fullName>
    </recommendedName>
</protein>
<keyword evidence="5" id="KW-1185">Reference proteome</keyword>
<dbReference type="InterPro" id="IPR050832">
    <property type="entry name" value="Bact_Acetyltransf"/>
</dbReference>
<sequence length="316" mass="35636">MSSILLPPGFVTRPATLQDAEAIAAMNVEVELALLGVSESAAVDVLEFWQDRDVNLESDTLAVTAPTGEFVGYTSVARTRRGIMLDANTAIRLSYQQQPIGAYLLQFAEERACTLLDAYPETPRTFYTWSFTRDMSHLLTQAGLKVESSDYRMRILFEEPPMAPRPIEGVIIRPFIPGQEERAIYNVVAETFPDIDGEPYRLYADWYEGMFEKNSSADPSMFYVAIADGEVVGVTLCRIYPQEHSGHLSQVGVRRPWRKRGIALALLSTAFNEYYRRGVREVLLDMDSTNQTGAWNLYHRAGLHVRSQVDFMTKSI</sequence>
<gene>
    <name evidence="4" type="ORF">KSB_58050</name>
</gene>
<dbReference type="EMBL" id="BNJG01000002">
    <property type="protein sequence ID" value="GHO57330.1"/>
    <property type="molecule type" value="Genomic_DNA"/>
</dbReference>
<dbReference type="Pfam" id="PF00583">
    <property type="entry name" value="Acetyltransf_1"/>
    <property type="match status" value="1"/>
</dbReference>
<keyword evidence="1" id="KW-0808">Transferase</keyword>